<dbReference type="EMBL" id="LBHC01000002">
    <property type="protein sequence ID" value="KLE31525.1"/>
    <property type="molecule type" value="Genomic_DNA"/>
</dbReference>
<evidence type="ECO:0000313" key="5">
    <source>
        <dbReference type="EMBL" id="KLE31525.1"/>
    </source>
</evidence>
<dbReference type="Pfam" id="PF07264">
    <property type="entry name" value="EI24"/>
    <property type="match status" value="1"/>
</dbReference>
<keyword evidence="3" id="KW-1133">Transmembrane helix</keyword>
<evidence type="ECO:0000256" key="4">
    <source>
        <dbReference type="ARBA" id="ARBA00023136"/>
    </source>
</evidence>
<dbReference type="STRING" id="502682.BMF35_a0628"/>
<proteinExistence type="predicted"/>
<dbReference type="InterPro" id="IPR059112">
    <property type="entry name" value="CysZ/EI24"/>
</dbReference>
<organism evidence="5 6">
    <name type="scientific">Aurantiacibacter gangjinensis</name>
    <dbReference type="NCBI Taxonomy" id="502682"/>
    <lineage>
        <taxon>Bacteria</taxon>
        <taxon>Pseudomonadati</taxon>
        <taxon>Pseudomonadota</taxon>
        <taxon>Alphaproteobacteria</taxon>
        <taxon>Sphingomonadales</taxon>
        <taxon>Erythrobacteraceae</taxon>
        <taxon>Aurantiacibacter</taxon>
    </lineage>
</organism>
<dbReference type="OrthoDB" id="5421146at2"/>
<reference evidence="5 6" key="1">
    <citation type="submission" date="2015-04" db="EMBL/GenBank/DDBJ databases">
        <title>The draft genome sequence of Erythrobacr gangjinensis K7-2.</title>
        <authorList>
            <person name="Zhuang L."/>
            <person name="Liu Y."/>
            <person name="Shao Z."/>
        </authorList>
    </citation>
    <scope>NUCLEOTIDE SEQUENCE [LARGE SCALE GENOMIC DNA]</scope>
    <source>
        <strain evidence="5 6">K7-2</strain>
    </source>
</reference>
<keyword evidence="6" id="KW-1185">Reference proteome</keyword>
<comment type="caution">
    <text evidence="5">The sequence shown here is derived from an EMBL/GenBank/DDBJ whole genome shotgun (WGS) entry which is preliminary data.</text>
</comment>
<accession>A0A0G9MLE5</accession>
<evidence type="ECO:0000313" key="6">
    <source>
        <dbReference type="Proteomes" id="UP000053070"/>
    </source>
</evidence>
<evidence type="ECO:0000256" key="3">
    <source>
        <dbReference type="ARBA" id="ARBA00022989"/>
    </source>
</evidence>
<protein>
    <submittedName>
        <fullName evidence="5">Uncharacterized protein</fullName>
    </submittedName>
</protein>
<evidence type="ECO:0000256" key="2">
    <source>
        <dbReference type="ARBA" id="ARBA00022692"/>
    </source>
</evidence>
<dbReference type="KEGG" id="egn:BMF35_a0628"/>
<keyword evidence="2" id="KW-0812">Transmembrane</keyword>
<dbReference type="RefSeq" id="WP_047006877.1">
    <property type="nucleotide sequence ID" value="NZ_CP018097.1"/>
</dbReference>
<evidence type="ECO:0000256" key="1">
    <source>
        <dbReference type="ARBA" id="ARBA00004141"/>
    </source>
</evidence>
<keyword evidence="4" id="KW-0472">Membrane</keyword>
<dbReference type="PATRIC" id="fig|502682.8.peg.1660"/>
<name>A0A0G9MLE5_9SPHN</name>
<comment type="subcellular location">
    <subcellularLocation>
        <location evidence="1">Membrane</location>
        <topology evidence="1">Multi-pass membrane protein</topology>
    </subcellularLocation>
</comment>
<sequence length="235" mass="25302">MGVLATSLALGLRQMWDGAVLRVLLKSLAVTLVLFVIVATAGWFALDWLLARSGLEDTLFTGAGALRGALSLLLALLGLWVIWRIVAMGVINFYADDVVQAVERRHYPDAAHQARDLPLGEQLRAALAAAGRALVANLIAAPIALVLLFTGVGPFLVFWLANAVLLGRELQDMVWLRHRHARGQRAPVRKAERFALGGVVAGLLAIPFANLLAPILGATSATHLVHRRLRAHESS</sequence>
<dbReference type="Proteomes" id="UP000053070">
    <property type="component" value="Unassembled WGS sequence"/>
</dbReference>
<dbReference type="AlphaFoldDB" id="A0A0G9MLE5"/>
<gene>
    <name evidence="5" type="ORF">AAW01_08125</name>
</gene>